<dbReference type="RefSeq" id="WP_162330307.1">
    <property type="nucleotide sequence ID" value="NZ_CP048113.1"/>
</dbReference>
<dbReference type="KEGG" id="chih:GWR21_03025"/>
<dbReference type="SUPFAM" id="SSF81901">
    <property type="entry name" value="HCP-like"/>
    <property type="match status" value="1"/>
</dbReference>
<organism evidence="1 2">
    <name type="scientific">Chitinophaga agri</name>
    <dbReference type="NCBI Taxonomy" id="2703787"/>
    <lineage>
        <taxon>Bacteria</taxon>
        <taxon>Pseudomonadati</taxon>
        <taxon>Bacteroidota</taxon>
        <taxon>Chitinophagia</taxon>
        <taxon>Chitinophagales</taxon>
        <taxon>Chitinophagaceae</taxon>
        <taxon>Chitinophaga</taxon>
    </lineage>
</organism>
<dbReference type="EMBL" id="CP048113">
    <property type="protein sequence ID" value="QHS58604.1"/>
    <property type="molecule type" value="Genomic_DNA"/>
</dbReference>
<name>A0A6B9ZBB7_9BACT</name>
<dbReference type="SMART" id="SM00028">
    <property type="entry name" value="TPR"/>
    <property type="match status" value="1"/>
</dbReference>
<proteinExistence type="predicted"/>
<protein>
    <submittedName>
        <fullName evidence="1">Sel1 repeat family protein</fullName>
    </submittedName>
</protein>
<dbReference type="InterPro" id="IPR011990">
    <property type="entry name" value="TPR-like_helical_dom_sf"/>
</dbReference>
<evidence type="ECO:0000313" key="2">
    <source>
        <dbReference type="Proteomes" id="UP000476411"/>
    </source>
</evidence>
<dbReference type="Gene3D" id="1.25.40.10">
    <property type="entry name" value="Tetratricopeptide repeat domain"/>
    <property type="match status" value="1"/>
</dbReference>
<reference evidence="1 2" key="1">
    <citation type="submission" date="2020-01" db="EMBL/GenBank/DDBJ databases">
        <title>Complete genome sequence of Chitinophaga sp. H33E-04 isolated from quinoa roots.</title>
        <authorList>
            <person name="Weon H.-Y."/>
            <person name="Lee S.A."/>
        </authorList>
    </citation>
    <scope>NUCLEOTIDE SEQUENCE [LARGE SCALE GENOMIC DNA]</scope>
    <source>
        <strain evidence="1 2">H33E-04</strain>
    </source>
</reference>
<keyword evidence="2" id="KW-1185">Reference proteome</keyword>
<gene>
    <name evidence="1" type="ORF">GWR21_03025</name>
</gene>
<accession>A0A6B9ZBB7</accession>
<dbReference type="InterPro" id="IPR019734">
    <property type="entry name" value="TPR_rpt"/>
</dbReference>
<dbReference type="Proteomes" id="UP000476411">
    <property type="component" value="Chromosome"/>
</dbReference>
<sequence length="152" mass="17416">MKNIRMKRFIKISDKSGFSEYQIACRFDNRILFHTKSRNRRRVLYRKYLFFLKISANLGYPLAQESMALAYGDSNTLGFNNPDENEEMQMYWFKKACDNDIASSCNALAVIYERRGLIDEAIKTYNKAIALGDGLAVGNLATLKFPNGASEE</sequence>
<dbReference type="AlphaFoldDB" id="A0A6B9ZBB7"/>
<evidence type="ECO:0000313" key="1">
    <source>
        <dbReference type="EMBL" id="QHS58604.1"/>
    </source>
</evidence>